<dbReference type="Pfam" id="PF08291">
    <property type="entry name" value="Peptidase_M15_3"/>
    <property type="match status" value="1"/>
</dbReference>
<keyword evidence="3" id="KW-0378">Hydrolase</keyword>
<comment type="caution">
    <text evidence="3">The sequence shown here is derived from an EMBL/GenBank/DDBJ whole genome shotgun (WGS) entry which is preliminary data.</text>
</comment>
<evidence type="ECO:0000313" key="5">
    <source>
        <dbReference type="Proteomes" id="UP001168478"/>
    </source>
</evidence>
<proteinExistence type="predicted"/>
<dbReference type="Proteomes" id="UP001168478">
    <property type="component" value="Unassembled WGS sequence"/>
</dbReference>
<accession>A0AAW7JQT4</accession>
<dbReference type="GO" id="GO:0004180">
    <property type="term" value="F:carboxypeptidase activity"/>
    <property type="evidence" value="ECO:0007669"/>
    <property type="project" value="UniProtKB-KW"/>
</dbReference>
<evidence type="ECO:0000313" key="2">
    <source>
        <dbReference type="EMBL" id="MDN0021715.1"/>
    </source>
</evidence>
<organism evidence="3 5">
    <name type="scientific">Leyella lascolaii</name>
    <dbReference type="NCBI Taxonomy" id="1776379"/>
    <lineage>
        <taxon>Bacteria</taxon>
        <taxon>Pseudomonadati</taxon>
        <taxon>Bacteroidota</taxon>
        <taxon>Bacteroidia</taxon>
        <taxon>Bacteroidales</taxon>
        <taxon>Prevotellaceae</taxon>
        <taxon>Leyella</taxon>
    </lineage>
</organism>
<protein>
    <submittedName>
        <fullName evidence="3">D-Ala-D-Ala carboxypeptidase family metallohydrolase</fullName>
    </submittedName>
</protein>
<dbReference type="InterPro" id="IPR013230">
    <property type="entry name" value="Peptidase_M15A_C"/>
</dbReference>
<keyword evidence="4" id="KW-1185">Reference proteome</keyword>
<evidence type="ECO:0000313" key="3">
    <source>
        <dbReference type="EMBL" id="MDN0024211.1"/>
    </source>
</evidence>
<dbReference type="AlphaFoldDB" id="A0AAW7JQT4"/>
<dbReference type="EMBL" id="JAUEIF010000001">
    <property type="protein sequence ID" value="MDN0024211.1"/>
    <property type="molecule type" value="Genomic_DNA"/>
</dbReference>
<evidence type="ECO:0000313" key="4">
    <source>
        <dbReference type="Proteomes" id="UP001167831"/>
    </source>
</evidence>
<dbReference type="Gene3D" id="3.30.1380.10">
    <property type="match status" value="1"/>
</dbReference>
<gene>
    <name evidence="2" type="ORF">QVN81_01565</name>
    <name evidence="3" type="ORF">QVN84_01555</name>
</gene>
<reference evidence="3" key="1">
    <citation type="submission" date="2023-06" db="EMBL/GenBank/DDBJ databases">
        <authorList>
            <person name="Zeman M."/>
            <person name="Kubasova T."/>
            <person name="Jahodarova E."/>
            <person name="Nykrynova M."/>
            <person name="Rychlik I."/>
        </authorList>
    </citation>
    <scope>NUCLEOTIDE SEQUENCE</scope>
    <source>
        <strain evidence="3">ET15</strain>
        <strain evidence="2">ET37</strain>
    </source>
</reference>
<dbReference type="EMBL" id="JAUEIE010000001">
    <property type="protein sequence ID" value="MDN0021715.1"/>
    <property type="molecule type" value="Genomic_DNA"/>
</dbReference>
<evidence type="ECO:0000259" key="1">
    <source>
        <dbReference type="Pfam" id="PF08291"/>
    </source>
</evidence>
<name>A0AAW7JQT4_9BACT</name>
<dbReference type="Proteomes" id="UP001167831">
    <property type="component" value="Unassembled WGS sequence"/>
</dbReference>
<dbReference type="RefSeq" id="WP_068856972.1">
    <property type="nucleotide sequence ID" value="NZ_JAUEIE010000001.1"/>
</dbReference>
<sequence>MDTIDLNLRLSPHFTLKEFTLSGTAIAHNIGNTPHKEHVERLKALCENVLEPLRRRFGVIRITSGYRCAELNARVGGSPSSQHMRGEAADINVSGKSGAMKMAAYIRDNLPFDQLLIESRAKDSVFWLHVSYRSDGKNRHECGRIMK</sequence>
<keyword evidence="3" id="KW-0645">Protease</keyword>
<dbReference type="SUPFAM" id="SSF55166">
    <property type="entry name" value="Hedgehog/DD-peptidase"/>
    <property type="match status" value="1"/>
</dbReference>
<keyword evidence="3" id="KW-0121">Carboxypeptidase</keyword>
<feature type="domain" description="Peptidase M15A C-terminal" evidence="1">
    <location>
        <begin position="12"/>
        <end position="119"/>
    </location>
</feature>
<reference evidence="3" key="2">
    <citation type="submission" date="2023-08" db="EMBL/GenBank/DDBJ databases">
        <title>Identification and characterization of horizontal gene transfer across gut microbiota members of farm animals based on homology search.</title>
        <authorList>
            <person name="Schwarzerova J."/>
            <person name="Nykrynova M."/>
            <person name="Jureckova K."/>
            <person name="Cejkova D."/>
            <person name="Rychlik I."/>
        </authorList>
    </citation>
    <scope>NUCLEOTIDE SEQUENCE</scope>
    <source>
        <strain evidence="3">ET15</strain>
        <strain evidence="2">ET37</strain>
    </source>
</reference>
<dbReference type="InterPro" id="IPR009045">
    <property type="entry name" value="Zn_M74/Hedgehog-like"/>
</dbReference>